<evidence type="ECO:0000256" key="2">
    <source>
        <dbReference type="ARBA" id="ARBA00022908"/>
    </source>
</evidence>
<evidence type="ECO:0000259" key="6">
    <source>
        <dbReference type="PROSITE" id="PS51898"/>
    </source>
</evidence>
<dbReference type="SUPFAM" id="SSF56349">
    <property type="entry name" value="DNA breaking-rejoining enzymes"/>
    <property type="match status" value="1"/>
</dbReference>
<reference evidence="9" key="1">
    <citation type="submission" date="2018-05" db="EMBL/GenBank/DDBJ databases">
        <title>Complete Genome Sequence of Methylobacterium sp. 17SD2-17.</title>
        <authorList>
            <person name="Srinivasan S."/>
        </authorList>
    </citation>
    <scope>NUCLEOTIDE SEQUENCE [LARGE SCALE GENOMIC DNA]</scope>
    <source>
        <strain evidence="9">17SD2-17</strain>
    </source>
</reference>
<evidence type="ECO:0008006" key="10">
    <source>
        <dbReference type="Google" id="ProtNLM"/>
    </source>
</evidence>
<dbReference type="Pfam" id="PF13495">
    <property type="entry name" value="Phage_int_SAM_4"/>
    <property type="match status" value="1"/>
</dbReference>
<evidence type="ECO:0000256" key="1">
    <source>
        <dbReference type="ARBA" id="ARBA00008857"/>
    </source>
</evidence>
<dbReference type="PROSITE" id="PS51900">
    <property type="entry name" value="CB"/>
    <property type="match status" value="1"/>
</dbReference>
<dbReference type="AlphaFoldDB" id="A0A2U8WAW7"/>
<dbReference type="PANTHER" id="PTHR30349:SF64">
    <property type="entry name" value="PROPHAGE INTEGRASE INTD-RELATED"/>
    <property type="match status" value="1"/>
</dbReference>
<dbReference type="InterPro" id="IPR010998">
    <property type="entry name" value="Integrase_recombinase_N"/>
</dbReference>
<keyword evidence="2" id="KW-0229">DNA integration</keyword>
<evidence type="ECO:0000313" key="8">
    <source>
        <dbReference type="EMBL" id="AWN43294.1"/>
    </source>
</evidence>
<organism evidence="8 9">
    <name type="scientific">Methylobacterium durans</name>
    <dbReference type="NCBI Taxonomy" id="2202825"/>
    <lineage>
        <taxon>Bacteria</taxon>
        <taxon>Pseudomonadati</taxon>
        <taxon>Pseudomonadota</taxon>
        <taxon>Alphaproteobacteria</taxon>
        <taxon>Hyphomicrobiales</taxon>
        <taxon>Methylobacteriaceae</taxon>
        <taxon>Methylobacterium</taxon>
    </lineage>
</organism>
<evidence type="ECO:0000256" key="3">
    <source>
        <dbReference type="ARBA" id="ARBA00023125"/>
    </source>
</evidence>
<name>A0A2U8WAW7_9HYPH</name>
<dbReference type="Gene3D" id="1.10.443.10">
    <property type="entry name" value="Intergrase catalytic core"/>
    <property type="match status" value="1"/>
</dbReference>
<comment type="similarity">
    <text evidence="1">Belongs to the 'phage' integrase family.</text>
</comment>
<feature type="domain" description="Tyr recombinase" evidence="6">
    <location>
        <begin position="233"/>
        <end position="428"/>
    </location>
</feature>
<evidence type="ECO:0000259" key="7">
    <source>
        <dbReference type="PROSITE" id="PS51900"/>
    </source>
</evidence>
<dbReference type="GO" id="GO:0006310">
    <property type="term" value="P:DNA recombination"/>
    <property type="evidence" value="ECO:0007669"/>
    <property type="project" value="UniProtKB-KW"/>
</dbReference>
<dbReference type="EMBL" id="CP029550">
    <property type="protein sequence ID" value="AWN43294.1"/>
    <property type="molecule type" value="Genomic_DNA"/>
</dbReference>
<dbReference type="PROSITE" id="PS51898">
    <property type="entry name" value="TYR_RECOMBINASE"/>
    <property type="match status" value="1"/>
</dbReference>
<dbReference type="InterPro" id="IPR004107">
    <property type="entry name" value="Integrase_SAM-like_N"/>
</dbReference>
<evidence type="ECO:0000256" key="4">
    <source>
        <dbReference type="ARBA" id="ARBA00023172"/>
    </source>
</evidence>
<feature type="domain" description="Core-binding (CB)" evidence="7">
    <location>
        <begin position="117"/>
        <end position="201"/>
    </location>
</feature>
<sequence>MPAHIRPILGKTALKETLPATDLATAHRLKWAVIDKLRRQIEEADPRRSVTPVAAVATDDSLLEDAMAFRGLIEAEEDDDERGATVSMASAVADRLERDGLSRDAHLFKQVVFDGIAPFAPLVEAWLKEAAVAPRTEAVYRQSVREFSDWCRQTKTPTTVQAITKRVAGRFVEERFVSRGIHAGTANKSIGALRSFWTWMNKRGHAEANPWSGQSLAKRKKLTRGSDHDLGHRSKRPFTDDEVATLLAGITKPLLADLMRVAALTGMRIGEIAELRVRHFKGDLIKVPGTKTASAFRDVPIHPDLATLIARRTAGKPAAAFIFHELPEQTNPARPRGAPATQAFTRDRRALGVDDVIEGVRQSRIDFHSFRRWFIRKALAALEDGATGFTGWTIADVVGRSKEDGPLGMTMGVYPGRADVKALRACVEAVQLPISG</sequence>
<dbReference type="Gene3D" id="1.10.150.130">
    <property type="match status" value="1"/>
</dbReference>
<dbReference type="InterPro" id="IPR044068">
    <property type="entry name" value="CB"/>
</dbReference>
<evidence type="ECO:0000256" key="5">
    <source>
        <dbReference type="PROSITE-ProRule" id="PRU01248"/>
    </source>
</evidence>
<dbReference type="InterPro" id="IPR050090">
    <property type="entry name" value="Tyrosine_recombinase_XerCD"/>
</dbReference>
<dbReference type="InterPro" id="IPR011010">
    <property type="entry name" value="DNA_brk_join_enz"/>
</dbReference>
<dbReference type="GO" id="GO:0015074">
    <property type="term" value="P:DNA integration"/>
    <property type="evidence" value="ECO:0007669"/>
    <property type="project" value="UniProtKB-KW"/>
</dbReference>
<keyword evidence="3 5" id="KW-0238">DNA-binding</keyword>
<accession>A0A2U8WAW7</accession>
<dbReference type="GO" id="GO:0003677">
    <property type="term" value="F:DNA binding"/>
    <property type="evidence" value="ECO:0007669"/>
    <property type="project" value="UniProtKB-UniRule"/>
</dbReference>
<keyword evidence="9" id="KW-1185">Reference proteome</keyword>
<dbReference type="OrthoDB" id="7222937at2"/>
<keyword evidence="4" id="KW-0233">DNA recombination</keyword>
<dbReference type="InterPro" id="IPR013762">
    <property type="entry name" value="Integrase-like_cat_sf"/>
</dbReference>
<dbReference type="PANTHER" id="PTHR30349">
    <property type="entry name" value="PHAGE INTEGRASE-RELATED"/>
    <property type="match status" value="1"/>
</dbReference>
<dbReference type="Proteomes" id="UP000245926">
    <property type="component" value="Chromosome"/>
</dbReference>
<dbReference type="KEGG" id="mets:DK389_25815"/>
<proteinExistence type="inferred from homology"/>
<dbReference type="InterPro" id="IPR002104">
    <property type="entry name" value="Integrase_catalytic"/>
</dbReference>
<evidence type="ECO:0000313" key="9">
    <source>
        <dbReference type="Proteomes" id="UP000245926"/>
    </source>
</evidence>
<protein>
    <recommendedName>
        <fullName evidence="10">Integrase</fullName>
    </recommendedName>
</protein>
<gene>
    <name evidence="8" type="ORF">DK389_25815</name>
</gene>